<dbReference type="GO" id="GO:0030527">
    <property type="term" value="F:structural constituent of chromatin"/>
    <property type="evidence" value="ECO:0007669"/>
    <property type="project" value="InterPro"/>
</dbReference>
<comment type="similarity">
    <text evidence="2 5">Belongs to the bacterial histone-like protein family.</text>
</comment>
<name>A0A6C2CM57_9RHOO</name>
<comment type="caution">
    <text evidence="7">The sequence shown here is derived from an EMBL/GenBank/DDBJ whole genome shotgun (WGS) entry which is preliminary data.</text>
</comment>
<dbReference type="InterPro" id="IPR000119">
    <property type="entry name" value="Hist_DNA-bd"/>
</dbReference>
<proteinExistence type="inferred from homology"/>
<dbReference type="GO" id="GO:0030261">
    <property type="term" value="P:chromosome condensation"/>
    <property type="evidence" value="ECO:0007669"/>
    <property type="project" value="UniProtKB-KW"/>
</dbReference>
<dbReference type="EMBL" id="SDKK01000021">
    <property type="protein sequence ID" value="TYC54343.1"/>
    <property type="molecule type" value="Genomic_DNA"/>
</dbReference>
<dbReference type="Proteomes" id="UP000389128">
    <property type="component" value="Unassembled WGS sequence"/>
</dbReference>
<evidence type="ECO:0000256" key="3">
    <source>
        <dbReference type="ARBA" id="ARBA00023067"/>
    </source>
</evidence>
<evidence type="ECO:0000256" key="2">
    <source>
        <dbReference type="ARBA" id="ARBA00010529"/>
    </source>
</evidence>
<dbReference type="GO" id="GO:0042802">
    <property type="term" value="F:identical protein binding"/>
    <property type="evidence" value="ECO:0007669"/>
    <property type="project" value="UniProtKB-ARBA"/>
</dbReference>
<dbReference type="GO" id="GO:0006351">
    <property type="term" value="P:DNA-templated transcription"/>
    <property type="evidence" value="ECO:0007669"/>
    <property type="project" value="UniProtKB-ARBA"/>
</dbReference>
<dbReference type="SMART" id="SM00411">
    <property type="entry name" value="BHL"/>
    <property type="match status" value="1"/>
</dbReference>
<keyword evidence="8" id="KW-1185">Reference proteome</keyword>
<dbReference type="CDD" id="cd13831">
    <property type="entry name" value="HU"/>
    <property type="match status" value="1"/>
</dbReference>
<accession>A0A6C2CM57</accession>
<dbReference type="GO" id="GO:1990103">
    <property type="term" value="C:DnaA-HU complex"/>
    <property type="evidence" value="ECO:0007669"/>
    <property type="project" value="UniProtKB-ARBA"/>
</dbReference>
<feature type="compositionally biased region" description="Polar residues" evidence="6">
    <location>
        <begin position="68"/>
        <end position="77"/>
    </location>
</feature>
<evidence type="ECO:0000313" key="7">
    <source>
        <dbReference type="EMBL" id="TYC54343.1"/>
    </source>
</evidence>
<dbReference type="GO" id="GO:0006270">
    <property type="term" value="P:DNA replication initiation"/>
    <property type="evidence" value="ECO:0007669"/>
    <property type="project" value="UniProtKB-ARBA"/>
</dbReference>
<evidence type="ECO:0000256" key="1">
    <source>
        <dbReference type="ARBA" id="ARBA00003819"/>
    </source>
</evidence>
<evidence type="ECO:0000313" key="8">
    <source>
        <dbReference type="Proteomes" id="UP000389128"/>
    </source>
</evidence>
<organism evidence="7 8">
    <name type="scientific">Zoogloea oleivorans</name>
    <dbReference type="NCBI Taxonomy" id="1552750"/>
    <lineage>
        <taxon>Bacteria</taxon>
        <taxon>Pseudomonadati</taxon>
        <taxon>Pseudomonadota</taxon>
        <taxon>Betaproteobacteria</taxon>
        <taxon>Rhodocyclales</taxon>
        <taxon>Zoogloeaceae</taxon>
        <taxon>Zoogloea</taxon>
    </lineage>
</organism>
<dbReference type="Gene3D" id="4.10.520.10">
    <property type="entry name" value="IHF-like DNA-binding proteins"/>
    <property type="match status" value="1"/>
</dbReference>
<dbReference type="PANTHER" id="PTHR33175:SF3">
    <property type="entry name" value="DNA-BINDING PROTEIN HU-BETA"/>
    <property type="match status" value="1"/>
</dbReference>
<gene>
    <name evidence="7" type="ORF">ETQ85_19135</name>
</gene>
<dbReference type="PANTHER" id="PTHR33175">
    <property type="entry name" value="DNA-BINDING PROTEIN HU"/>
    <property type="match status" value="1"/>
</dbReference>
<evidence type="ECO:0000256" key="6">
    <source>
        <dbReference type="SAM" id="MobiDB-lite"/>
    </source>
</evidence>
<keyword evidence="4 7" id="KW-0238">DNA-binding</keyword>
<dbReference type="Pfam" id="PF00216">
    <property type="entry name" value="Bac_DNA_binding"/>
    <property type="match status" value="1"/>
</dbReference>
<dbReference type="GO" id="GO:0005829">
    <property type="term" value="C:cytosol"/>
    <property type="evidence" value="ECO:0007669"/>
    <property type="project" value="TreeGrafter"/>
</dbReference>
<reference evidence="7 8" key="1">
    <citation type="submission" date="2019-01" db="EMBL/GenBank/DDBJ databases">
        <title>Zoogloea oleivorans genome sequencing and assembly.</title>
        <authorList>
            <person name="Tancsics A."/>
            <person name="Farkas M."/>
            <person name="Kriszt B."/>
            <person name="Maroti G."/>
            <person name="Horvath B."/>
        </authorList>
    </citation>
    <scope>NUCLEOTIDE SEQUENCE [LARGE SCALE GENOMIC DNA]</scope>
    <source>
        <strain evidence="7 8">Buc</strain>
    </source>
</reference>
<feature type="region of interest" description="Disordered" evidence="6">
    <location>
        <begin position="68"/>
        <end position="91"/>
    </location>
</feature>
<dbReference type="GO" id="GO:0003677">
    <property type="term" value="F:DNA binding"/>
    <property type="evidence" value="ECO:0007669"/>
    <property type="project" value="UniProtKB-KW"/>
</dbReference>
<dbReference type="RefSeq" id="WP_148580692.1">
    <property type="nucleotide sequence ID" value="NZ_JAVEUW010000003.1"/>
</dbReference>
<protein>
    <submittedName>
        <fullName evidence="7">HU family DNA-binding protein</fullName>
    </submittedName>
</protein>
<evidence type="ECO:0000256" key="4">
    <source>
        <dbReference type="ARBA" id="ARBA00023125"/>
    </source>
</evidence>
<dbReference type="FunFam" id="4.10.520.10:FF:000001">
    <property type="entry name" value="DNA-binding protein HU"/>
    <property type="match status" value="1"/>
</dbReference>
<sequence length="91" mass="9317">MNKTELIDALAGKSGLTKADAGRAVDGVIETITEALAKGESVTLVGFGTFAVGERAARVGRNPQTGAEIQISASKQPKFSAGSKLKDAVNK</sequence>
<dbReference type="OrthoDB" id="9799835at2"/>
<keyword evidence="3" id="KW-0226">DNA condensation</keyword>
<dbReference type="GO" id="GO:1990178">
    <property type="term" value="C:HU-DNA complex"/>
    <property type="evidence" value="ECO:0007669"/>
    <property type="project" value="UniProtKB-ARBA"/>
</dbReference>
<dbReference type="PRINTS" id="PR01727">
    <property type="entry name" value="DNABINDINGHU"/>
</dbReference>
<evidence type="ECO:0000256" key="5">
    <source>
        <dbReference type="RuleBase" id="RU003939"/>
    </source>
</evidence>
<dbReference type="SUPFAM" id="SSF47729">
    <property type="entry name" value="IHF-like DNA-binding proteins"/>
    <property type="match status" value="1"/>
</dbReference>
<dbReference type="InterPro" id="IPR010992">
    <property type="entry name" value="IHF-like_DNA-bd_dom_sf"/>
</dbReference>
<dbReference type="InterPro" id="IPR020816">
    <property type="entry name" value="Histone-like_DNA-bd_CS"/>
</dbReference>
<dbReference type="PROSITE" id="PS00045">
    <property type="entry name" value="HISTONE_LIKE"/>
    <property type="match status" value="1"/>
</dbReference>
<comment type="function">
    <text evidence="1">Histone-like DNA-binding protein which is capable of wrapping DNA to stabilize it, and thus to prevent its denaturation under extreme environmental conditions.</text>
</comment>
<dbReference type="AlphaFoldDB" id="A0A6C2CM57"/>